<dbReference type="Proteomes" id="UP000254508">
    <property type="component" value="Plasmid unnamed"/>
</dbReference>
<dbReference type="EMBL" id="CP031358">
    <property type="protein sequence ID" value="AXK44070.1"/>
    <property type="molecule type" value="Genomic_DNA"/>
</dbReference>
<keyword evidence="1" id="KW-0614">Plasmid</keyword>
<accession>A0A345YJG8</accession>
<keyword evidence="2" id="KW-1185">Reference proteome</keyword>
<sequence>MKTAGFELSDEQINAGLAAMTGTFRLFDVERALYRAGVPDEFEGKRYVASRSADKLLQRERKAGRIQTNPDNKREWLRV</sequence>
<reference evidence="1 2" key="1">
    <citation type="submission" date="2018-07" db="EMBL/GenBank/DDBJ databases">
        <title>Genome sequence of Erythrobacter strain YH-07, an antagonistic bacterium isolated from Yellow Sea.</title>
        <authorList>
            <person name="Tang T."/>
            <person name="Liu Q."/>
            <person name="Sun X."/>
        </authorList>
    </citation>
    <scope>NUCLEOTIDE SEQUENCE [LARGE SCALE GENOMIC DNA]</scope>
    <source>
        <strain evidence="1 2">YH-07</strain>
        <plasmid evidence="1 2">unnamed</plasmid>
    </source>
</reference>
<dbReference type="AlphaFoldDB" id="A0A345YJG8"/>
<organism evidence="1 2">
    <name type="scientific">Erythrobacter aureus</name>
    <dbReference type="NCBI Taxonomy" id="2182384"/>
    <lineage>
        <taxon>Bacteria</taxon>
        <taxon>Pseudomonadati</taxon>
        <taxon>Pseudomonadota</taxon>
        <taxon>Alphaproteobacteria</taxon>
        <taxon>Sphingomonadales</taxon>
        <taxon>Erythrobacteraceae</taxon>
        <taxon>Erythrobacter/Porphyrobacter group</taxon>
        <taxon>Erythrobacter</taxon>
    </lineage>
</organism>
<name>A0A345YJG8_9SPHN</name>
<evidence type="ECO:0000313" key="1">
    <source>
        <dbReference type="EMBL" id="AXK44070.1"/>
    </source>
</evidence>
<proteinExistence type="predicted"/>
<dbReference type="KEGG" id="err:DVR09_16590"/>
<gene>
    <name evidence="1" type="ORF">DVR09_16590</name>
</gene>
<dbReference type="RefSeq" id="WP_115418383.1">
    <property type="nucleotide sequence ID" value="NZ_CP031358.1"/>
</dbReference>
<evidence type="ECO:0000313" key="2">
    <source>
        <dbReference type="Proteomes" id="UP000254508"/>
    </source>
</evidence>
<protein>
    <submittedName>
        <fullName evidence="1">Uncharacterized protein</fullName>
    </submittedName>
</protein>
<geneLocation type="plasmid" evidence="1 2">
    <name>unnamed</name>
</geneLocation>